<dbReference type="Proteomes" id="UP001155040">
    <property type="component" value="Unassembled WGS sequence"/>
</dbReference>
<reference evidence="2" key="1">
    <citation type="submission" date="2022-08" db="EMBL/GenBank/DDBJ databases">
        <title>Genomic Encyclopedia of Type Strains, Phase V (KMG-V): Genome sequencing to study the core and pangenomes of soil and plant-associated prokaryotes.</title>
        <authorList>
            <person name="Whitman W."/>
        </authorList>
    </citation>
    <scope>NUCLEOTIDE SEQUENCE</scope>
    <source>
        <strain evidence="2">SP3012</strain>
    </source>
</reference>
<gene>
    <name evidence="2" type="ORF">GGQ01_001540</name>
</gene>
<sequence length="51" mass="5416">MTASLALPLTHVTRLLQDAWLHGQWNGTAALVLAGTGVVSAVVAAWAFRWS</sequence>
<evidence type="ECO:0000313" key="3">
    <source>
        <dbReference type="Proteomes" id="UP001155040"/>
    </source>
</evidence>
<dbReference type="AlphaFoldDB" id="A0A9X2UKV9"/>
<dbReference type="RefSeq" id="WP_259078473.1">
    <property type="nucleotide sequence ID" value="NZ_JANTZC010000025.1"/>
</dbReference>
<protein>
    <submittedName>
        <fullName evidence="2">Uncharacterized protein</fullName>
    </submittedName>
</protein>
<keyword evidence="1" id="KW-1133">Transmembrane helix</keyword>
<dbReference type="EMBL" id="JANUBF010000008">
    <property type="protein sequence ID" value="MCS4036479.1"/>
    <property type="molecule type" value="Genomic_DNA"/>
</dbReference>
<comment type="caution">
    <text evidence="2">The sequence shown here is derived from an EMBL/GenBank/DDBJ whole genome shotgun (WGS) entry which is preliminary data.</text>
</comment>
<name>A0A9X2UKV9_9BACT</name>
<evidence type="ECO:0000256" key="1">
    <source>
        <dbReference type="SAM" id="Phobius"/>
    </source>
</evidence>
<accession>A0A9X2UKV9</accession>
<evidence type="ECO:0000313" key="2">
    <source>
        <dbReference type="EMBL" id="MCS4036479.1"/>
    </source>
</evidence>
<keyword evidence="1" id="KW-0472">Membrane</keyword>
<feature type="transmembrane region" description="Helical" evidence="1">
    <location>
        <begin position="29"/>
        <end position="48"/>
    </location>
</feature>
<keyword evidence="1" id="KW-0812">Transmembrane</keyword>
<proteinExistence type="predicted"/>
<organism evidence="2 3">
    <name type="scientific">Salinibacter ruber</name>
    <dbReference type="NCBI Taxonomy" id="146919"/>
    <lineage>
        <taxon>Bacteria</taxon>
        <taxon>Pseudomonadati</taxon>
        <taxon>Rhodothermota</taxon>
        <taxon>Rhodothermia</taxon>
        <taxon>Rhodothermales</taxon>
        <taxon>Salinibacteraceae</taxon>
        <taxon>Salinibacter</taxon>
    </lineage>
</organism>